<keyword evidence="2" id="KW-1185">Reference proteome</keyword>
<evidence type="ECO:0000313" key="2">
    <source>
        <dbReference type="Proteomes" id="UP001142610"/>
    </source>
</evidence>
<evidence type="ECO:0000313" key="1">
    <source>
        <dbReference type="EMBL" id="MCQ8186329.1"/>
    </source>
</evidence>
<dbReference type="EMBL" id="JANIBC010000016">
    <property type="protein sequence ID" value="MCQ8186329.1"/>
    <property type="molecule type" value="Genomic_DNA"/>
</dbReference>
<dbReference type="PANTHER" id="PTHR41368:SF1">
    <property type="entry name" value="PROTEIN YGHO"/>
    <property type="match status" value="1"/>
</dbReference>
<sequence>MTRKVDGGQLGLKVVRVTDRAGQDDFLSVPYGLYRDDANWHPPLRMERREHLEEVLADPMFGDMALFVAYHGEKPVGRIAAFRNHHYDARYGAGQGHFGALDVDPDNEVALKILLYAAEDHLLGIGCREAAGPYSFWIYDEVGLLTEGFDTPDMLMMPHHKEGLGERLSEAGYEPAADLLAYYVGLRDHYPRPPVVQRLCRTVENDPNLRVRQVQKPDFDRELQTAMDIFNDGWSVNWGHVNFPPEKVAKMGESLKPILTPDRFWFGEADGEPVAFVVMLPNVNEAARDLDGKLLPFGWAKLLTRLKLKTPKTSRMALMGLRREHHKSRAGVALVCSLFEAAFAEGRKRGVEGCELSWVLEQNKDVRKLIALSGAEVYKRYQIVTKNLAGQAS</sequence>
<dbReference type="PANTHER" id="PTHR41368">
    <property type="entry name" value="PROTEIN YGHO"/>
    <property type="match status" value="1"/>
</dbReference>
<dbReference type="InterPro" id="IPR039968">
    <property type="entry name" value="BcerS-like"/>
</dbReference>
<dbReference type="SUPFAM" id="SSF55729">
    <property type="entry name" value="Acyl-CoA N-acyltransferases (Nat)"/>
    <property type="match status" value="1"/>
</dbReference>
<gene>
    <name evidence="1" type="ORF">NOG11_13155</name>
</gene>
<reference evidence="1" key="1">
    <citation type="submission" date="2022-07" db="EMBL/GenBank/DDBJ databases">
        <title>Parvularcula maris sp. nov., an algicidal bacterium isolated from seawater.</title>
        <authorList>
            <person name="Li F."/>
        </authorList>
    </citation>
    <scope>NUCLEOTIDE SEQUENCE</scope>
    <source>
        <strain evidence="1">BGMRC 0090</strain>
    </source>
</reference>
<name>A0A9X2RIR7_9PROT</name>
<comment type="caution">
    <text evidence="1">The sequence shown here is derived from an EMBL/GenBank/DDBJ whole genome shotgun (WGS) entry which is preliminary data.</text>
</comment>
<protein>
    <recommendedName>
        <fullName evidence="3">N-acetyltransferase</fullName>
    </recommendedName>
</protein>
<organism evidence="1 2">
    <name type="scientific">Parvularcula maris</name>
    <dbReference type="NCBI Taxonomy" id="2965077"/>
    <lineage>
        <taxon>Bacteria</taxon>
        <taxon>Pseudomonadati</taxon>
        <taxon>Pseudomonadota</taxon>
        <taxon>Alphaproteobacteria</taxon>
        <taxon>Parvularculales</taxon>
        <taxon>Parvularculaceae</taxon>
        <taxon>Parvularcula</taxon>
    </lineage>
</organism>
<dbReference type="Gene3D" id="3.40.630.30">
    <property type="match status" value="1"/>
</dbReference>
<dbReference type="RefSeq" id="WP_256620237.1">
    <property type="nucleotide sequence ID" value="NZ_JANIBC010000016.1"/>
</dbReference>
<evidence type="ECO:0008006" key="3">
    <source>
        <dbReference type="Google" id="ProtNLM"/>
    </source>
</evidence>
<accession>A0A9X2RIR7</accession>
<proteinExistence type="predicted"/>
<dbReference type="InterPro" id="IPR016181">
    <property type="entry name" value="Acyl_CoA_acyltransferase"/>
</dbReference>
<dbReference type="AlphaFoldDB" id="A0A9X2RIR7"/>
<dbReference type="Proteomes" id="UP001142610">
    <property type="component" value="Unassembled WGS sequence"/>
</dbReference>